<evidence type="ECO:0008006" key="4">
    <source>
        <dbReference type="Google" id="ProtNLM"/>
    </source>
</evidence>
<protein>
    <recommendedName>
        <fullName evidence="4">Secreted protein</fullName>
    </recommendedName>
</protein>
<evidence type="ECO:0000313" key="3">
    <source>
        <dbReference type="Proteomes" id="UP000291084"/>
    </source>
</evidence>
<gene>
    <name evidence="2" type="primary">Vigan.02G260300</name>
    <name evidence="2" type="ORF">VIGAN_02260300</name>
</gene>
<accession>A0A0S3RGC9</accession>
<evidence type="ECO:0000256" key="1">
    <source>
        <dbReference type="SAM" id="SignalP"/>
    </source>
</evidence>
<reference evidence="2 3" key="1">
    <citation type="journal article" date="2015" name="Sci. Rep.">
        <title>The power of single molecule real-time sequencing technology in the de novo assembly of a eukaryotic genome.</title>
        <authorList>
            <person name="Sakai H."/>
            <person name="Naito K."/>
            <person name="Ogiso-Tanaka E."/>
            <person name="Takahashi Y."/>
            <person name="Iseki K."/>
            <person name="Muto C."/>
            <person name="Satou K."/>
            <person name="Teruya K."/>
            <person name="Shiroma A."/>
            <person name="Shimoji M."/>
            <person name="Hirano T."/>
            <person name="Itoh T."/>
            <person name="Kaga A."/>
            <person name="Tomooka N."/>
        </authorList>
    </citation>
    <scope>NUCLEOTIDE SEQUENCE [LARGE SCALE GENOMIC DNA]</scope>
    <source>
        <strain evidence="3">cv. Shumari</strain>
    </source>
</reference>
<sequence>MMVRTTTTHAFSMLTSLHCFLTPASTPPLHESQSRHIFSSLLLQTLQSESSTAAPAFGASHNVPFSLNPHCSGGLQHPNCL</sequence>
<proteinExistence type="predicted"/>
<organism evidence="2 3">
    <name type="scientific">Vigna angularis var. angularis</name>
    <dbReference type="NCBI Taxonomy" id="157739"/>
    <lineage>
        <taxon>Eukaryota</taxon>
        <taxon>Viridiplantae</taxon>
        <taxon>Streptophyta</taxon>
        <taxon>Embryophyta</taxon>
        <taxon>Tracheophyta</taxon>
        <taxon>Spermatophyta</taxon>
        <taxon>Magnoliopsida</taxon>
        <taxon>eudicotyledons</taxon>
        <taxon>Gunneridae</taxon>
        <taxon>Pentapetalae</taxon>
        <taxon>rosids</taxon>
        <taxon>fabids</taxon>
        <taxon>Fabales</taxon>
        <taxon>Fabaceae</taxon>
        <taxon>Papilionoideae</taxon>
        <taxon>50 kb inversion clade</taxon>
        <taxon>NPAAA clade</taxon>
        <taxon>indigoferoid/millettioid clade</taxon>
        <taxon>Phaseoleae</taxon>
        <taxon>Vigna</taxon>
    </lineage>
</organism>
<feature type="chain" id="PRO_5006617086" description="Secreted protein" evidence="1">
    <location>
        <begin position="27"/>
        <end position="81"/>
    </location>
</feature>
<keyword evidence="1" id="KW-0732">Signal</keyword>
<keyword evidence="3" id="KW-1185">Reference proteome</keyword>
<name>A0A0S3RGC9_PHAAN</name>
<evidence type="ECO:0000313" key="2">
    <source>
        <dbReference type="EMBL" id="BAT79683.1"/>
    </source>
</evidence>
<dbReference type="EMBL" id="AP015035">
    <property type="protein sequence ID" value="BAT79683.1"/>
    <property type="molecule type" value="Genomic_DNA"/>
</dbReference>
<dbReference type="AlphaFoldDB" id="A0A0S3RGC9"/>
<feature type="signal peptide" evidence="1">
    <location>
        <begin position="1"/>
        <end position="26"/>
    </location>
</feature>
<dbReference type="Proteomes" id="UP000291084">
    <property type="component" value="Chromosome 2"/>
</dbReference>